<reference evidence="9" key="1">
    <citation type="submission" date="2020-03" db="EMBL/GenBank/DDBJ databases">
        <title>Genome of Pelagibius litoralis DSM 21314T.</title>
        <authorList>
            <person name="Wang G."/>
        </authorList>
    </citation>
    <scope>NUCLEOTIDE SEQUENCE</scope>
    <source>
        <strain evidence="9">DSM 21314</strain>
    </source>
</reference>
<keyword evidence="5" id="KW-0949">S-adenosyl-L-methionine</keyword>
<dbReference type="InterPro" id="IPR029063">
    <property type="entry name" value="SAM-dependent_MTases_sf"/>
</dbReference>
<accession>A0A967F1L0</accession>
<feature type="domain" description="S-adenosylmethionine-dependent methyltransferase" evidence="7">
    <location>
        <begin position="182"/>
        <end position="343"/>
    </location>
</feature>
<dbReference type="GO" id="GO:0003723">
    <property type="term" value="F:RNA binding"/>
    <property type="evidence" value="ECO:0007669"/>
    <property type="project" value="InterPro"/>
</dbReference>
<dbReference type="Pfam" id="PF10672">
    <property type="entry name" value="Methyltrans_SAM"/>
    <property type="match status" value="1"/>
</dbReference>
<dbReference type="GO" id="GO:0005737">
    <property type="term" value="C:cytoplasm"/>
    <property type="evidence" value="ECO:0007669"/>
    <property type="project" value="UniProtKB-SubCell"/>
</dbReference>
<dbReference type="Gene3D" id="3.40.50.150">
    <property type="entry name" value="Vaccinia Virus protein VP39"/>
    <property type="match status" value="1"/>
</dbReference>
<dbReference type="CDD" id="cd21153">
    <property type="entry name" value="PUA_RlmI"/>
    <property type="match status" value="1"/>
</dbReference>
<dbReference type="CDD" id="cd02440">
    <property type="entry name" value="AdoMet_MTases"/>
    <property type="match status" value="1"/>
</dbReference>
<evidence type="ECO:0000256" key="5">
    <source>
        <dbReference type="ARBA" id="ARBA00022691"/>
    </source>
</evidence>
<evidence type="ECO:0000256" key="2">
    <source>
        <dbReference type="ARBA" id="ARBA00022490"/>
    </source>
</evidence>
<comment type="subcellular location">
    <subcellularLocation>
        <location evidence="1">Cytoplasm</location>
    </subcellularLocation>
</comment>
<dbReference type="Gene3D" id="3.30.750.80">
    <property type="entry name" value="RNA methyltransferase domain (HRMD) like"/>
    <property type="match status" value="1"/>
</dbReference>
<evidence type="ECO:0000259" key="7">
    <source>
        <dbReference type="Pfam" id="PF10672"/>
    </source>
</evidence>
<comment type="caution">
    <text evidence="9">The sequence shown here is derived from an EMBL/GenBank/DDBJ whole genome shotgun (WGS) entry which is preliminary data.</text>
</comment>
<dbReference type="InterPro" id="IPR019614">
    <property type="entry name" value="SAM-dep_methyl-trfase"/>
</dbReference>
<keyword evidence="2" id="KW-0963">Cytoplasm</keyword>
<proteinExistence type="inferred from homology"/>
<organism evidence="9 10">
    <name type="scientific">Pelagibius litoralis</name>
    <dbReference type="NCBI Taxonomy" id="374515"/>
    <lineage>
        <taxon>Bacteria</taxon>
        <taxon>Pseudomonadati</taxon>
        <taxon>Pseudomonadota</taxon>
        <taxon>Alphaproteobacteria</taxon>
        <taxon>Rhodospirillales</taxon>
        <taxon>Rhodovibrionaceae</taxon>
        <taxon>Pelagibius</taxon>
    </lineage>
</organism>
<protein>
    <submittedName>
        <fullName evidence="9">Class I SAM-dependent rRNA methyltransferase</fullName>
    </submittedName>
</protein>
<dbReference type="Gene3D" id="2.30.130.10">
    <property type="entry name" value="PUA domain"/>
    <property type="match status" value="1"/>
</dbReference>
<dbReference type="InterPro" id="IPR015947">
    <property type="entry name" value="PUA-like_sf"/>
</dbReference>
<dbReference type="AlphaFoldDB" id="A0A967F1L0"/>
<evidence type="ECO:0000256" key="4">
    <source>
        <dbReference type="ARBA" id="ARBA00022679"/>
    </source>
</evidence>
<evidence type="ECO:0000256" key="3">
    <source>
        <dbReference type="ARBA" id="ARBA00022603"/>
    </source>
</evidence>
<evidence type="ECO:0000313" key="9">
    <source>
        <dbReference type="EMBL" id="NIA71271.1"/>
    </source>
</evidence>
<keyword evidence="3 9" id="KW-0489">Methyltransferase</keyword>
<dbReference type="Proteomes" id="UP000761264">
    <property type="component" value="Unassembled WGS sequence"/>
</dbReference>
<dbReference type="EMBL" id="JAAQPH010000020">
    <property type="protein sequence ID" value="NIA71271.1"/>
    <property type="molecule type" value="Genomic_DNA"/>
</dbReference>
<dbReference type="SUPFAM" id="SSF88697">
    <property type="entry name" value="PUA domain-like"/>
    <property type="match status" value="1"/>
</dbReference>
<evidence type="ECO:0000256" key="1">
    <source>
        <dbReference type="ARBA" id="ARBA00004496"/>
    </source>
</evidence>
<comment type="similarity">
    <text evidence="6">Belongs to the methyltransferase superfamily. RlmI family.</text>
</comment>
<gene>
    <name evidence="9" type="ORF">HBA54_21970</name>
</gene>
<dbReference type="InterPro" id="IPR036974">
    <property type="entry name" value="PUA_sf"/>
</dbReference>
<keyword evidence="4" id="KW-0808">Transferase</keyword>
<dbReference type="PANTHER" id="PTHR42873:SF1">
    <property type="entry name" value="S-ADENOSYLMETHIONINE-DEPENDENT METHYLTRANSFERASE DOMAIN-CONTAINING PROTEIN"/>
    <property type="match status" value="1"/>
</dbReference>
<evidence type="ECO:0000259" key="8">
    <source>
        <dbReference type="Pfam" id="PF17785"/>
    </source>
</evidence>
<dbReference type="CDD" id="cd11572">
    <property type="entry name" value="RlmI_M_like"/>
    <property type="match status" value="1"/>
</dbReference>
<dbReference type="RefSeq" id="WP_167228734.1">
    <property type="nucleotide sequence ID" value="NZ_JAAQPH010000020.1"/>
</dbReference>
<evidence type="ECO:0000256" key="6">
    <source>
        <dbReference type="ARBA" id="ARBA00038091"/>
    </source>
</evidence>
<sequence>MPSSPASSARLPSITLKPQGVKRLRRGHPWVYSNEVEMNAAAKAVPPGALVALRDPDGSYQGTAFFNRHPLIAARLLSEKRGATIDRDFIAMRLGRALEIRERLISTPYYRLIHAEADGLPGLIVDRFGDALAIQVNTAGMERLTETLIDALDQVIAPATIVLRNDGTVRALEHLPETVEIVKGRIDGPLALEENGTRFFADLQGGQKTGWFYDQRDNRVWAAGLSKNARVLDCYSFSGGFAVLCALAGAKTVTAVDRSQGALDLAAMAAEANGVSERCRFVKAEVFQELQRLAAAGERYELVIVDPPAFVKSKKDLAQGLKGYRKLARLAATLVAKGGYLVTASCSHHADVDSFAGQVRRGLQDAGRSGRILRTSGAAPDHPVHPALPESAYLKAQFLALD</sequence>
<dbReference type="InterPro" id="IPR041532">
    <property type="entry name" value="RlmI-like_PUA"/>
</dbReference>
<dbReference type="PANTHER" id="PTHR42873">
    <property type="entry name" value="RIBOSOMAL RNA LARGE SUBUNIT METHYLTRANSFERASE"/>
    <property type="match status" value="1"/>
</dbReference>
<dbReference type="GO" id="GO:0008168">
    <property type="term" value="F:methyltransferase activity"/>
    <property type="evidence" value="ECO:0007669"/>
    <property type="project" value="UniProtKB-KW"/>
</dbReference>
<dbReference type="Pfam" id="PF17785">
    <property type="entry name" value="PUA_3"/>
    <property type="match status" value="1"/>
</dbReference>
<keyword evidence="10" id="KW-1185">Reference proteome</keyword>
<name>A0A967F1L0_9PROT</name>
<feature type="domain" description="RlmI-like PUA" evidence="8">
    <location>
        <begin position="14"/>
        <end position="78"/>
    </location>
</feature>
<dbReference type="GO" id="GO:0032259">
    <property type="term" value="P:methylation"/>
    <property type="evidence" value="ECO:0007669"/>
    <property type="project" value="UniProtKB-KW"/>
</dbReference>
<dbReference type="PROSITE" id="PS50890">
    <property type="entry name" value="PUA"/>
    <property type="match status" value="1"/>
</dbReference>
<evidence type="ECO:0000313" key="10">
    <source>
        <dbReference type="Proteomes" id="UP000761264"/>
    </source>
</evidence>
<dbReference type="SUPFAM" id="SSF53335">
    <property type="entry name" value="S-adenosyl-L-methionine-dependent methyltransferases"/>
    <property type="match status" value="1"/>
</dbReference>